<reference evidence="2 3" key="1">
    <citation type="submission" date="2017-05" db="EMBL/GenBank/DDBJ databases">
        <title>Vagococcus spp. assemblies.</title>
        <authorList>
            <person name="Gulvik C.A."/>
        </authorList>
    </citation>
    <scope>NUCLEOTIDE SEQUENCE [LARGE SCALE GENOMIC DNA]</scope>
    <source>
        <strain evidence="2 3">LMG 24798</strain>
    </source>
</reference>
<feature type="domain" description="Peptidase M14" evidence="1">
    <location>
        <begin position="791"/>
        <end position="886"/>
    </location>
</feature>
<dbReference type="Pfam" id="PF00246">
    <property type="entry name" value="Peptidase_M14"/>
    <property type="match status" value="1"/>
</dbReference>
<evidence type="ECO:0000313" key="3">
    <source>
        <dbReference type="Proteomes" id="UP000286773"/>
    </source>
</evidence>
<name>A0A430ARH8_9ENTE</name>
<keyword evidence="3" id="KW-1185">Reference proteome</keyword>
<dbReference type="SUPFAM" id="SSF53187">
    <property type="entry name" value="Zn-dependent exopeptidases"/>
    <property type="match status" value="1"/>
</dbReference>
<comment type="caution">
    <text evidence="2">The sequence shown here is derived from an EMBL/GenBank/DDBJ whole genome shotgun (WGS) entry which is preliminary data.</text>
</comment>
<accession>A0A430ARH8</accession>
<organism evidence="2 3">
    <name type="scientific">Vagococcus acidifermentans</name>
    <dbReference type="NCBI Taxonomy" id="564710"/>
    <lineage>
        <taxon>Bacteria</taxon>
        <taxon>Bacillati</taxon>
        <taxon>Bacillota</taxon>
        <taxon>Bacilli</taxon>
        <taxon>Lactobacillales</taxon>
        <taxon>Enterococcaceae</taxon>
        <taxon>Vagococcus</taxon>
    </lineage>
</organism>
<dbReference type="AlphaFoldDB" id="A0A430ARH8"/>
<dbReference type="EMBL" id="NGKC01000011">
    <property type="protein sequence ID" value="RSU10659.1"/>
    <property type="molecule type" value="Genomic_DNA"/>
</dbReference>
<dbReference type="GO" id="GO:0006508">
    <property type="term" value="P:proteolysis"/>
    <property type="evidence" value="ECO:0007669"/>
    <property type="project" value="InterPro"/>
</dbReference>
<evidence type="ECO:0000259" key="1">
    <source>
        <dbReference type="Pfam" id="PF00246"/>
    </source>
</evidence>
<dbReference type="GO" id="GO:0008270">
    <property type="term" value="F:zinc ion binding"/>
    <property type="evidence" value="ECO:0007669"/>
    <property type="project" value="InterPro"/>
</dbReference>
<dbReference type="InterPro" id="IPR000834">
    <property type="entry name" value="Peptidase_M14"/>
</dbReference>
<dbReference type="GO" id="GO:0004181">
    <property type="term" value="F:metallocarboxypeptidase activity"/>
    <property type="evidence" value="ECO:0007669"/>
    <property type="project" value="InterPro"/>
</dbReference>
<proteinExistence type="predicted"/>
<protein>
    <recommendedName>
        <fullName evidence="1">Peptidase M14 domain-containing protein</fullName>
    </recommendedName>
</protein>
<dbReference type="OrthoDB" id="7956186at2"/>
<evidence type="ECO:0000313" key="2">
    <source>
        <dbReference type="EMBL" id="RSU10659.1"/>
    </source>
</evidence>
<dbReference type="Proteomes" id="UP000286773">
    <property type="component" value="Unassembled WGS sequence"/>
</dbReference>
<dbReference type="RefSeq" id="WP_126814186.1">
    <property type="nucleotide sequence ID" value="NZ_NGKC01000011.1"/>
</dbReference>
<dbReference type="Gene3D" id="3.40.630.10">
    <property type="entry name" value="Zn peptidases"/>
    <property type="match status" value="1"/>
</dbReference>
<dbReference type="CDD" id="cd06232">
    <property type="entry name" value="M14-like"/>
    <property type="match status" value="1"/>
</dbReference>
<gene>
    <name evidence="2" type="ORF">CBF27_10100</name>
</gene>
<sequence length="1134" mass="129326">MYERISLNVPKRTVFLDRLAIEISHIIGFYSTAASFPILTIGRTAPEKDELVIILTEGHETTIQRRNNQLHITCQPDEDKLTKCCWEFAKDFSELTDGFQQAAREAAETSSSYVSATKHALQDATFKRPVTGGLGTLFETGALFLDNNHDFLPDEIDGTIRYSTDWSDFQLIAASSLACRLGMDVTALHYPILSGEREKKYQIVFDQSQAECAVSLNNNVITFSGDGHNLLELMVYFCESFPNLDGIYNWPLFLIELSNAVKGANLDGELSWLEHTAGGNDTLTEAQLSPGYVSRLPQLTERYPDIAFKGFKDNRQVYQKEYQYDWEVDTFKRHALTLFQQAAPGDQLAIKAALSEDSRQLQNLKRWLDEQADIYQCKITVQLVSSYKEGFSWLVDEILPKLQELEDIATIDLSFRPFLPEGQTEWVDEDGSVPTYSLIRDGDETEWLDLPIRFLQELYPADDILAQALHISRDSIRFNAMTESAETTYAIDVRNSDGTRIFSDTWTVLTHEQYYLEAYPKQGLVHPNTGFIHGAINGQPVLQERLVTDLESVWYDFQHHILPDVTDYCLQKLDGAPAAENQPLFSQLKIELHISEPDEKLASRQDLYSSLDALQEDFYFVALDYFRLFGQQYGGVPLDAPGLILPIIHQHSGPPKMQVTLSEPLNKQAVLMSDSSPLVTAFPSAASALTKLSLKDNRMTATVTLNSDADLSGFCDSYCRLLADDFLDAATILNSLDCLEIVSGNRRFSADLPHRPSVQKTVKIEDIDLMPDQLIGYEEYVTIIEQLKHVDGLNVYPIAESYQGRTIHAIELCPNLTGYVSRVKRLSQLPSEIINARHHANEVSGTNGVFLLLKELLTRPEYSKLAEKMNLVLIPFENADGAALHYDLQKEHPEWKFHIARFNALGKDFYYEYFKPDTIHTEALGFSRVWEKWLPDVIVDNHGVPSHEWEQPFSGYTPPAFKGFWLPRSLLYGYFWLIDDERFKQNLIVNKQLEDAIADSINQHKDMVFWNKEWQDRFEKYAHRWLPKLFPADYYKEMIHYNIPFAYEHDHRYPSIRFPWITTVCYTSEVTDETATGDLLALCAKVHAVHGLAVIDKLMMAETHVADGTELSGNSFRIDKTRQRPLVIPTDSKQ</sequence>